<evidence type="ECO:0000313" key="1">
    <source>
        <dbReference type="EMBL" id="RDK88819.1"/>
    </source>
</evidence>
<accession>A0A370QKG3</accession>
<dbReference type="RefSeq" id="WP_115122489.1">
    <property type="nucleotide sequence ID" value="NZ_QRAO01000001.1"/>
</dbReference>
<dbReference type="EMBL" id="QRAO01000001">
    <property type="protein sequence ID" value="RDK88819.1"/>
    <property type="molecule type" value="Genomic_DNA"/>
</dbReference>
<name>A0A370QKG3_9FLAO</name>
<organism evidence="1 2">
    <name type="scientific">Marinirhabdus gelatinilytica</name>
    <dbReference type="NCBI Taxonomy" id="1703343"/>
    <lineage>
        <taxon>Bacteria</taxon>
        <taxon>Pseudomonadati</taxon>
        <taxon>Bacteroidota</taxon>
        <taxon>Flavobacteriia</taxon>
        <taxon>Flavobacteriales</taxon>
        <taxon>Flavobacteriaceae</taxon>
    </lineage>
</organism>
<protein>
    <submittedName>
        <fullName evidence="1">Uncharacterized protein</fullName>
    </submittedName>
</protein>
<dbReference type="SUPFAM" id="SSF160574">
    <property type="entry name" value="BT0923-like"/>
    <property type="match status" value="1"/>
</dbReference>
<dbReference type="Proteomes" id="UP000255317">
    <property type="component" value="Unassembled WGS sequence"/>
</dbReference>
<dbReference type="OrthoDB" id="943438at2"/>
<dbReference type="Gene3D" id="3.10.450.360">
    <property type="match status" value="1"/>
</dbReference>
<gene>
    <name evidence="1" type="ORF">C8D94_101696</name>
</gene>
<reference evidence="1 2" key="1">
    <citation type="submission" date="2018-07" db="EMBL/GenBank/DDBJ databases">
        <title>Genomic Encyclopedia of Type Strains, Phase IV (KMG-IV): sequencing the most valuable type-strain genomes for metagenomic binning, comparative biology and taxonomic classification.</title>
        <authorList>
            <person name="Goeker M."/>
        </authorList>
    </citation>
    <scope>NUCLEOTIDE SEQUENCE [LARGE SCALE GENOMIC DNA]</scope>
    <source>
        <strain evidence="1 2">DSM 101478</strain>
    </source>
</reference>
<keyword evidence="2" id="KW-1185">Reference proteome</keyword>
<evidence type="ECO:0000313" key="2">
    <source>
        <dbReference type="Proteomes" id="UP000255317"/>
    </source>
</evidence>
<dbReference type="AlphaFoldDB" id="A0A370QKG3"/>
<comment type="caution">
    <text evidence="1">The sequence shown here is derived from an EMBL/GenBank/DDBJ whole genome shotgun (WGS) entry which is preliminary data.</text>
</comment>
<sequence>MKILVTSIILLLTTICIAQTKSEYEQRISQEEFPLAALTLLQPKFDKVRRLRFYVEFDGTHKSFEAKFKWNKKQYSAEFTAQGILEDVEVDQDKKELRTNTRKKIETYLDATYERWKIEKIQQQYRVLDQAEKTLEDAYTLKELPTNNLELIVATKSEGKLTKFEMLFDSKGNFVQQRKVHRRSYDFLLF</sequence>
<proteinExistence type="predicted"/>